<dbReference type="PROSITE" id="PS50987">
    <property type="entry name" value="HTH_ARSR_2"/>
    <property type="match status" value="1"/>
</dbReference>
<dbReference type="SUPFAM" id="SSF46785">
    <property type="entry name" value="Winged helix' DNA-binding domain"/>
    <property type="match status" value="1"/>
</dbReference>
<feature type="domain" description="HTH arsR-type" evidence="4">
    <location>
        <begin position="253"/>
        <end position="348"/>
    </location>
</feature>
<dbReference type="Pfam" id="PF01022">
    <property type="entry name" value="HTH_5"/>
    <property type="match status" value="1"/>
</dbReference>
<evidence type="ECO:0000256" key="3">
    <source>
        <dbReference type="ARBA" id="ARBA00023163"/>
    </source>
</evidence>
<proteinExistence type="predicted"/>
<dbReference type="InterPro" id="IPR011991">
    <property type="entry name" value="ArsR-like_HTH"/>
</dbReference>
<dbReference type="InterPro" id="IPR036390">
    <property type="entry name" value="WH_DNA-bd_sf"/>
</dbReference>
<name>A0ABT9YUH5_9STRE</name>
<dbReference type="InterPro" id="IPR036388">
    <property type="entry name" value="WH-like_DNA-bd_sf"/>
</dbReference>
<dbReference type="InterPro" id="IPR001845">
    <property type="entry name" value="HTH_ArsR_DNA-bd_dom"/>
</dbReference>
<protein>
    <submittedName>
        <fullName evidence="5">DNA-binding transcriptional ArsR family regulator</fullName>
    </submittedName>
</protein>
<evidence type="ECO:0000256" key="1">
    <source>
        <dbReference type="ARBA" id="ARBA00023015"/>
    </source>
</evidence>
<keyword evidence="1" id="KW-0805">Transcription regulation</keyword>
<evidence type="ECO:0000259" key="4">
    <source>
        <dbReference type="PROSITE" id="PS50987"/>
    </source>
</evidence>
<evidence type="ECO:0000313" key="5">
    <source>
        <dbReference type="EMBL" id="MDQ0223647.1"/>
    </source>
</evidence>
<sequence length="348" mass="41111">MEFHYHHYRSQLMDILFFPIMKKSLLKEQLDVMQASEVEAVQDVLEISEQFIGLLQPYQKRIKKYFLKVGISHLPEILYRQLLEEGQDPKDLEELLALFEACSAQTIQDLVLSLLTKEERKKPLEEVDLVSLLEQQEMTDAERWRFNWAFHHPMELIQGLCELYHDLYPLYQPFMDKYQKEVRDFAQTVDLEALYQDSEFDVMGMLYNTQKTDCQLFVLSPWYIFNIITYDPDKDSPAYFYIYPRVGHFLKTRSKLTDKTVRLMLKSLSDENRYKVLRELVKEDAKSKDIAEKLGITAANVSFHTQKLVNAQLLFFNTDPGSNNKYRLNKPALKMLLEQVAEDFGIKD</sequence>
<evidence type="ECO:0000256" key="2">
    <source>
        <dbReference type="ARBA" id="ARBA00023125"/>
    </source>
</evidence>
<dbReference type="RefSeq" id="WP_307122772.1">
    <property type="nucleotide sequence ID" value="NZ_JAUSTM010000046.1"/>
</dbReference>
<dbReference type="GO" id="GO:0003677">
    <property type="term" value="F:DNA binding"/>
    <property type="evidence" value="ECO:0007669"/>
    <property type="project" value="UniProtKB-KW"/>
</dbReference>
<accession>A0ABT9YUH5</accession>
<dbReference type="InterPro" id="IPR051011">
    <property type="entry name" value="Metal_resp_trans_reg"/>
</dbReference>
<evidence type="ECO:0000313" key="6">
    <source>
        <dbReference type="Proteomes" id="UP001223079"/>
    </source>
</evidence>
<keyword evidence="6" id="KW-1185">Reference proteome</keyword>
<dbReference type="EMBL" id="JAUSTM010000046">
    <property type="protein sequence ID" value="MDQ0223647.1"/>
    <property type="molecule type" value="Genomic_DNA"/>
</dbReference>
<dbReference type="Gene3D" id="1.10.10.10">
    <property type="entry name" value="Winged helix-like DNA-binding domain superfamily/Winged helix DNA-binding domain"/>
    <property type="match status" value="1"/>
</dbReference>
<keyword evidence="3" id="KW-0804">Transcription</keyword>
<gene>
    <name evidence="5" type="ORF">J2S23_002224</name>
</gene>
<keyword evidence="2 5" id="KW-0238">DNA-binding</keyword>
<dbReference type="Proteomes" id="UP001223079">
    <property type="component" value="Unassembled WGS sequence"/>
</dbReference>
<dbReference type="PANTHER" id="PTHR43132:SF2">
    <property type="entry name" value="ARSENICAL RESISTANCE OPERON REPRESSOR ARSR-RELATED"/>
    <property type="match status" value="1"/>
</dbReference>
<dbReference type="CDD" id="cd00090">
    <property type="entry name" value="HTH_ARSR"/>
    <property type="match status" value="1"/>
</dbReference>
<dbReference type="SMART" id="SM00418">
    <property type="entry name" value="HTH_ARSR"/>
    <property type="match status" value="1"/>
</dbReference>
<comment type="caution">
    <text evidence="5">The sequence shown here is derived from an EMBL/GenBank/DDBJ whole genome shotgun (WGS) entry which is preliminary data.</text>
</comment>
<reference evidence="5 6" key="1">
    <citation type="submission" date="2023-07" db="EMBL/GenBank/DDBJ databases">
        <title>Genomic Encyclopedia of Type Strains, Phase IV (KMG-IV): sequencing the most valuable type-strain genomes for metagenomic binning, comparative biology and taxonomic classification.</title>
        <authorList>
            <person name="Goeker M."/>
        </authorList>
    </citation>
    <scope>NUCLEOTIDE SEQUENCE [LARGE SCALE GENOMIC DNA]</scope>
    <source>
        <strain evidence="5 6">DSM 105143</strain>
    </source>
</reference>
<organism evidence="5 6">
    <name type="scientific">Streptococcus moroccensis</name>
    <dbReference type="NCBI Taxonomy" id="1451356"/>
    <lineage>
        <taxon>Bacteria</taxon>
        <taxon>Bacillati</taxon>
        <taxon>Bacillota</taxon>
        <taxon>Bacilli</taxon>
        <taxon>Lactobacillales</taxon>
        <taxon>Streptococcaceae</taxon>
        <taxon>Streptococcus</taxon>
    </lineage>
</organism>
<dbReference type="PANTHER" id="PTHR43132">
    <property type="entry name" value="ARSENICAL RESISTANCE OPERON REPRESSOR ARSR-RELATED"/>
    <property type="match status" value="1"/>
</dbReference>